<dbReference type="InParanoid" id="A0A0P0WW30"/>
<sequence length="102" mass="11818">MIIRLFLSYLHHFMEYIPLSNVHMNKVSTIFNQMTLTVSARSWIFEFLCPMRFLIDFTTSLAWLRVVVEDVADLEVEGPVGPDERLARRAVDEHRLRHGGGG</sequence>
<feature type="non-terminal residue" evidence="1">
    <location>
        <position position="1"/>
    </location>
</feature>
<organism evidence="1 2">
    <name type="scientific">Oryza sativa subsp. japonica</name>
    <name type="common">Rice</name>
    <dbReference type="NCBI Taxonomy" id="39947"/>
    <lineage>
        <taxon>Eukaryota</taxon>
        <taxon>Viridiplantae</taxon>
        <taxon>Streptophyta</taxon>
        <taxon>Embryophyta</taxon>
        <taxon>Tracheophyta</taxon>
        <taxon>Spermatophyta</taxon>
        <taxon>Magnoliopsida</taxon>
        <taxon>Liliopsida</taxon>
        <taxon>Poales</taxon>
        <taxon>Poaceae</taxon>
        <taxon>BOP clade</taxon>
        <taxon>Oryzoideae</taxon>
        <taxon>Oryzeae</taxon>
        <taxon>Oryzinae</taxon>
        <taxon>Oryza</taxon>
        <taxon>Oryza sativa</taxon>
    </lineage>
</organism>
<dbReference type="AlphaFoldDB" id="A0A0P0WW30"/>
<dbReference type="Proteomes" id="UP000059680">
    <property type="component" value="Chromosome 6"/>
</dbReference>
<evidence type="ECO:0000313" key="2">
    <source>
        <dbReference type="Proteomes" id="UP000059680"/>
    </source>
</evidence>
<dbReference type="PaxDb" id="39947-A0A0P0WW30"/>
<gene>
    <name evidence="1" type="ordered locus">Os06g0332450</name>
    <name evidence="1" type="ORF">OSNPB_060332450</name>
</gene>
<evidence type="ECO:0000313" key="1">
    <source>
        <dbReference type="EMBL" id="BAS97566.1"/>
    </source>
</evidence>
<keyword evidence="2" id="KW-1185">Reference proteome</keyword>
<proteinExistence type="predicted"/>
<reference evidence="2" key="1">
    <citation type="journal article" date="2005" name="Nature">
        <title>The map-based sequence of the rice genome.</title>
        <authorList>
            <consortium name="International rice genome sequencing project (IRGSP)"/>
            <person name="Matsumoto T."/>
            <person name="Wu J."/>
            <person name="Kanamori H."/>
            <person name="Katayose Y."/>
            <person name="Fujisawa M."/>
            <person name="Namiki N."/>
            <person name="Mizuno H."/>
            <person name="Yamamoto K."/>
            <person name="Antonio B.A."/>
            <person name="Baba T."/>
            <person name="Sakata K."/>
            <person name="Nagamura Y."/>
            <person name="Aoki H."/>
            <person name="Arikawa K."/>
            <person name="Arita K."/>
            <person name="Bito T."/>
            <person name="Chiden Y."/>
            <person name="Fujitsuka N."/>
            <person name="Fukunaka R."/>
            <person name="Hamada M."/>
            <person name="Harada C."/>
            <person name="Hayashi A."/>
            <person name="Hijishita S."/>
            <person name="Honda M."/>
            <person name="Hosokawa S."/>
            <person name="Ichikawa Y."/>
            <person name="Idonuma A."/>
            <person name="Iijima M."/>
            <person name="Ikeda M."/>
            <person name="Ikeno M."/>
            <person name="Ito K."/>
            <person name="Ito S."/>
            <person name="Ito T."/>
            <person name="Ito Y."/>
            <person name="Ito Y."/>
            <person name="Iwabuchi A."/>
            <person name="Kamiya K."/>
            <person name="Karasawa W."/>
            <person name="Kurita K."/>
            <person name="Katagiri S."/>
            <person name="Kikuta A."/>
            <person name="Kobayashi H."/>
            <person name="Kobayashi N."/>
            <person name="Machita K."/>
            <person name="Maehara T."/>
            <person name="Masukawa M."/>
            <person name="Mizubayashi T."/>
            <person name="Mukai Y."/>
            <person name="Nagasaki H."/>
            <person name="Nagata Y."/>
            <person name="Naito S."/>
            <person name="Nakashima M."/>
            <person name="Nakama Y."/>
            <person name="Nakamichi Y."/>
            <person name="Nakamura M."/>
            <person name="Meguro A."/>
            <person name="Negishi M."/>
            <person name="Ohta I."/>
            <person name="Ohta T."/>
            <person name="Okamoto M."/>
            <person name="Ono N."/>
            <person name="Saji S."/>
            <person name="Sakaguchi M."/>
            <person name="Sakai K."/>
            <person name="Shibata M."/>
            <person name="Shimokawa T."/>
            <person name="Song J."/>
            <person name="Takazaki Y."/>
            <person name="Terasawa K."/>
            <person name="Tsugane M."/>
            <person name="Tsuji K."/>
            <person name="Ueda S."/>
            <person name="Waki K."/>
            <person name="Yamagata H."/>
            <person name="Yamamoto M."/>
            <person name="Yamamoto S."/>
            <person name="Yamane H."/>
            <person name="Yoshiki S."/>
            <person name="Yoshihara R."/>
            <person name="Yukawa K."/>
            <person name="Zhong H."/>
            <person name="Yano M."/>
            <person name="Yuan Q."/>
            <person name="Ouyang S."/>
            <person name="Liu J."/>
            <person name="Jones K.M."/>
            <person name="Gansberger K."/>
            <person name="Moffat K."/>
            <person name="Hill J."/>
            <person name="Bera J."/>
            <person name="Fadrosh D."/>
            <person name="Jin S."/>
            <person name="Johri S."/>
            <person name="Kim M."/>
            <person name="Overton L."/>
            <person name="Reardon M."/>
            <person name="Tsitrin T."/>
            <person name="Vuong H."/>
            <person name="Weaver B."/>
            <person name="Ciecko A."/>
            <person name="Tallon L."/>
            <person name="Jackson J."/>
            <person name="Pai G."/>
            <person name="Aken S.V."/>
            <person name="Utterback T."/>
            <person name="Reidmuller S."/>
            <person name="Feldblyum T."/>
            <person name="Hsiao J."/>
            <person name="Zismann V."/>
            <person name="Iobst S."/>
            <person name="de Vazeille A.R."/>
            <person name="Buell C.R."/>
            <person name="Ying K."/>
            <person name="Li Y."/>
            <person name="Lu T."/>
            <person name="Huang Y."/>
            <person name="Zhao Q."/>
            <person name="Feng Q."/>
            <person name="Zhang L."/>
            <person name="Zhu J."/>
            <person name="Weng Q."/>
            <person name="Mu J."/>
            <person name="Lu Y."/>
            <person name="Fan D."/>
            <person name="Liu Y."/>
            <person name="Guan J."/>
            <person name="Zhang Y."/>
            <person name="Yu S."/>
            <person name="Liu X."/>
            <person name="Zhang Y."/>
            <person name="Hong G."/>
            <person name="Han B."/>
            <person name="Choisne N."/>
            <person name="Demange N."/>
            <person name="Orjeda G."/>
            <person name="Samain S."/>
            <person name="Cattolico L."/>
            <person name="Pelletier E."/>
            <person name="Couloux A."/>
            <person name="Segurens B."/>
            <person name="Wincker P."/>
            <person name="D'Hont A."/>
            <person name="Scarpelli C."/>
            <person name="Weissenbach J."/>
            <person name="Salanoubat M."/>
            <person name="Quetier F."/>
            <person name="Yu Y."/>
            <person name="Kim H.R."/>
            <person name="Rambo T."/>
            <person name="Currie J."/>
            <person name="Collura K."/>
            <person name="Luo M."/>
            <person name="Yang T."/>
            <person name="Ammiraju J.S.S."/>
            <person name="Engler F."/>
            <person name="Soderlund C."/>
            <person name="Wing R.A."/>
            <person name="Palmer L.E."/>
            <person name="de la Bastide M."/>
            <person name="Spiegel L."/>
            <person name="Nascimento L."/>
            <person name="Zutavern T."/>
            <person name="O'Shaughnessy A."/>
            <person name="Dike S."/>
            <person name="Dedhia N."/>
            <person name="Preston R."/>
            <person name="Balija V."/>
            <person name="McCombie W.R."/>
            <person name="Chow T."/>
            <person name="Chen H."/>
            <person name="Chung M."/>
            <person name="Chen C."/>
            <person name="Shaw J."/>
            <person name="Wu H."/>
            <person name="Hsiao K."/>
            <person name="Chao Y."/>
            <person name="Chu M."/>
            <person name="Cheng C."/>
            <person name="Hour A."/>
            <person name="Lee P."/>
            <person name="Lin S."/>
            <person name="Lin Y."/>
            <person name="Liou J."/>
            <person name="Liu S."/>
            <person name="Hsing Y."/>
            <person name="Raghuvanshi S."/>
            <person name="Mohanty A."/>
            <person name="Bharti A.K."/>
            <person name="Gaur A."/>
            <person name="Gupta V."/>
            <person name="Kumar D."/>
            <person name="Ravi V."/>
            <person name="Vij S."/>
            <person name="Kapur A."/>
            <person name="Khurana P."/>
            <person name="Khurana P."/>
            <person name="Khurana J.P."/>
            <person name="Tyagi A.K."/>
            <person name="Gaikwad K."/>
            <person name="Singh A."/>
            <person name="Dalal V."/>
            <person name="Srivastava S."/>
            <person name="Dixit A."/>
            <person name="Pal A.K."/>
            <person name="Ghazi I.A."/>
            <person name="Yadav M."/>
            <person name="Pandit A."/>
            <person name="Bhargava A."/>
            <person name="Sureshbabu K."/>
            <person name="Batra K."/>
            <person name="Sharma T.R."/>
            <person name="Mohapatra T."/>
            <person name="Singh N.K."/>
            <person name="Messing J."/>
            <person name="Nelson A.B."/>
            <person name="Fuks G."/>
            <person name="Kavchok S."/>
            <person name="Keizer G."/>
            <person name="Linton E."/>
            <person name="Llaca V."/>
            <person name="Song R."/>
            <person name="Tanyolac B."/>
            <person name="Young S."/>
            <person name="Ho-Il K."/>
            <person name="Hahn J.H."/>
            <person name="Sangsakoo G."/>
            <person name="Vanavichit A."/>
            <person name="de Mattos Luiz.A.T."/>
            <person name="Zimmer P.D."/>
            <person name="Malone G."/>
            <person name="Dellagostin O."/>
            <person name="de Oliveira A.C."/>
            <person name="Bevan M."/>
            <person name="Bancroft I."/>
            <person name="Minx P."/>
            <person name="Cordum H."/>
            <person name="Wilson R."/>
            <person name="Cheng Z."/>
            <person name="Jin W."/>
            <person name="Jiang J."/>
            <person name="Leong S.A."/>
            <person name="Iwama H."/>
            <person name="Gojobori T."/>
            <person name="Itoh T."/>
            <person name="Niimura Y."/>
            <person name="Fujii Y."/>
            <person name="Habara T."/>
            <person name="Sakai H."/>
            <person name="Sato Y."/>
            <person name="Wilson G."/>
            <person name="Kumar K."/>
            <person name="McCouch S."/>
            <person name="Juretic N."/>
            <person name="Hoen D."/>
            <person name="Wright S."/>
            <person name="Bruskiewich R."/>
            <person name="Bureau T."/>
            <person name="Miyao A."/>
            <person name="Hirochika H."/>
            <person name="Nishikawa T."/>
            <person name="Kadowaki K."/>
            <person name="Sugiura M."/>
            <person name="Burr B."/>
            <person name="Sasaki T."/>
        </authorList>
    </citation>
    <scope>NUCLEOTIDE SEQUENCE [LARGE SCALE GENOMIC DNA]</scope>
    <source>
        <strain evidence="2">cv. Nipponbare</strain>
    </source>
</reference>
<reference evidence="1 2" key="3">
    <citation type="journal article" date="2013" name="Rice">
        <title>Improvement of the Oryza sativa Nipponbare reference genome using next generation sequence and optical map data.</title>
        <authorList>
            <person name="Kawahara Y."/>
            <person name="de la Bastide M."/>
            <person name="Hamilton J.P."/>
            <person name="Kanamori H."/>
            <person name="McCombie W.R."/>
            <person name="Ouyang S."/>
            <person name="Schwartz D.C."/>
            <person name="Tanaka T."/>
            <person name="Wu J."/>
            <person name="Zhou S."/>
            <person name="Childs K.L."/>
            <person name="Davidson R.M."/>
            <person name="Lin H."/>
            <person name="Quesada-Ocampo L."/>
            <person name="Vaillancourt B."/>
            <person name="Sakai H."/>
            <person name="Lee S.S."/>
            <person name="Kim J."/>
            <person name="Numa H."/>
            <person name="Itoh T."/>
            <person name="Buell C.R."/>
            <person name="Matsumoto T."/>
        </authorList>
    </citation>
    <scope>NUCLEOTIDE SEQUENCE [LARGE SCALE GENOMIC DNA]</scope>
    <source>
        <strain evidence="2">cv. Nipponbare</strain>
    </source>
</reference>
<dbReference type="EMBL" id="AP014962">
    <property type="protein sequence ID" value="BAS97566.1"/>
    <property type="molecule type" value="Genomic_DNA"/>
</dbReference>
<protein>
    <submittedName>
        <fullName evidence="1">Os06g0332450 protein</fullName>
    </submittedName>
</protein>
<name>A0A0P0WW30_ORYSJ</name>
<reference evidence="1 2" key="2">
    <citation type="journal article" date="2013" name="Plant Cell Physiol.">
        <title>Rice Annotation Project Database (RAP-DB): an integrative and interactive database for rice genomics.</title>
        <authorList>
            <person name="Sakai H."/>
            <person name="Lee S.S."/>
            <person name="Tanaka T."/>
            <person name="Numa H."/>
            <person name="Kim J."/>
            <person name="Kawahara Y."/>
            <person name="Wakimoto H."/>
            <person name="Yang C.C."/>
            <person name="Iwamoto M."/>
            <person name="Abe T."/>
            <person name="Yamada Y."/>
            <person name="Muto A."/>
            <person name="Inokuchi H."/>
            <person name="Ikemura T."/>
            <person name="Matsumoto T."/>
            <person name="Sasaki T."/>
            <person name="Itoh T."/>
        </authorList>
    </citation>
    <scope>NUCLEOTIDE SEQUENCE [LARGE SCALE GENOMIC DNA]</scope>
    <source>
        <strain evidence="2">cv. Nipponbare</strain>
    </source>
</reference>
<accession>A0A0P0WW30</accession>